<dbReference type="Proteomes" id="UP000830542">
    <property type="component" value="Plasmid unnamed1"/>
</dbReference>
<reference evidence="1" key="1">
    <citation type="submission" date="2022-04" db="EMBL/GenBank/DDBJ databases">
        <title>Sequencing and genomic assembly of Halococcus dombrowskii.</title>
        <authorList>
            <person name="Lim S.W."/>
            <person name="MacLea K.S."/>
        </authorList>
    </citation>
    <scope>NUCLEOTIDE SEQUENCE</scope>
    <source>
        <strain evidence="1">H4</strain>
        <plasmid evidence="1">unnamed1</plasmid>
    </source>
</reference>
<evidence type="ECO:0008006" key="3">
    <source>
        <dbReference type="Google" id="ProtNLM"/>
    </source>
</evidence>
<organism evidence="1 2">
    <name type="scientific">Halococcus dombrowskii</name>
    <dbReference type="NCBI Taxonomy" id="179637"/>
    <lineage>
        <taxon>Archaea</taxon>
        <taxon>Methanobacteriati</taxon>
        <taxon>Methanobacteriota</taxon>
        <taxon>Stenosarchaea group</taxon>
        <taxon>Halobacteria</taxon>
        <taxon>Halobacteriales</taxon>
        <taxon>Halococcaceae</taxon>
        <taxon>Halococcus</taxon>
    </lineage>
</organism>
<keyword evidence="1" id="KW-0614">Plasmid</keyword>
<keyword evidence="2" id="KW-1185">Reference proteome</keyword>
<sequence>MVTRDNPFLRGVSCYRSLDRFATRPIDYDDARDPDTERIHPTVCEHIERAGSYADISTSGTGIHILLRGELPEGVKAIEAALPDHSEFPDAEIEVYDSGRFVAMTGEHIRATPRETTAAQGFVDDLADEYATVAEGTPDELVRDPENSRAELADVETTTEIQKVFDAIQHTGPRDVRLRSTVTHERGDGSKSLDPAWADSKSGSRLAQIDDGWVNRKGMHGLDALQVVALEDRIIHRPDQYPDGEEFWQAVEALRERGAHIPEYDPPADWGEGIHSVEQCARPVYNPKEFDREQRWSELQDGRYEAFLDGSGPHVWADPPGVGKSTNAERAAAQRDRPYFAGFDKHEKGREAISDDATPDEQYHLKGAEQPREDCCMDATAAAEGNETPHCPEHGHPNDWPRMCPIYERTQEDLLRQRFEALVGPLGTLGTHLKLGLFDEDDHPWHGTHARWSDQFDHLLDDEGQPLAERVVGVHEYQLLKSATEGRDVIVDESPRTLTTEQRVDVDDLLRAQARLEQLAEVHRSDDDSALSNNLAALATFADGLAHAIACDDAAAFADLDTPGVQPVTFDRPVDPNDLPAEVAPEDVERTTWREYQGVNNEHYVEHDRYVAPTEVYDEPLAQVKLAYNEGLVSRIQQTDDELPSAPFCIDALFAAAGKAGVPTDDVRRAVAVPPVLDDCPWCGSALDAENGARVCASDECDWDERKNTITQQGGEKARASAWLDDNPADLDTGEQPALVFGRLPAVENLPNDPLILDATATPEKIAGLYGASMNGVDIRGDGHLDLDGRLNVTQVLDGQYHANTIRQSETARERIQNVIETAIDTHDKPLFGIRRDLISLFEFVGTEGEDYEMLVYGGARGLNRTECDAVVCIGAPHPDMNDVQRQAELLAMDHDDLCAGGEEYSTRRNAPNPPVYRKLLFEDEYGDGLAVPTKAYSGVAGALFREAREKELEQFVHRIRPLLVGDADSAKDAYLLTNVPTNLPVDEVCRFEELADDLSALFPVPERAIELLGHGRDVLVGDGPDGFRDGALVEKHDDGTLANKVAGWHQLAQLNGMDVTERTVRNWIDALESVGLLTAENYEQRAGVSYTAEISTLKSALQVLSSNVGFEVAAVRRLAEKIRESDGALEWLAWAEGVFDLSGDRCEWGPPPNPPG</sequence>
<geneLocation type="plasmid" evidence="1 2">
    <name>unnamed1</name>
</geneLocation>
<dbReference type="GeneID" id="71763191"/>
<evidence type="ECO:0000313" key="2">
    <source>
        <dbReference type="Proteomes" id="UP000830542"/>
    </source>
</evidence>
<dbReference type="EMBL" id="CP095006">
    <property type="protein sequence ID" value="UOO96835.1"/>
    <property type="molecule type" value="Genomic_DNA"/>
</dbReference>
<accession>A0AAX3AT29</accession>
<dbReference type="RefSeq" id="WP_244705922.1">
    <property type="nucleotide sequence ID" value="NZ_CP095006.1"/>
</dbReference>
<evidence type="ECO:0000313" key="1">
    <source>
        <dbReference type="EMBL" id="UOO96835.1"/>
    </source>
</evidence>
<dbReference type="KEGG" id="hdo:MUK72_15045"/>
<proteinExistence type="predicted"/>
<protein>
    <recommendedName>
        <fullName evidence="3">Replication protein</fullName>
    </recommendedName>
</protein>
<dbReference type="AlphaFoldDB" id="A0AAX3AT29"/>
<name>A0AAX3AT29_HALDO</name>
<gene>
    <name evidence="1" type="ORF">MUK72_15045</name>
</gene>